<organism evidence="2 3">
    <name type="scientific">Trichonephila clavata</name>
    <name type="common">Joro spider</name>
    <name type="synonym">Nephila clavata</name>
    <dbReference type="NCBI Taxonomy" id="2740835"/>
    <lineage>
        <taxon>Eukaryota</taxon>
        <taxon>Metazoa</taxon>
        <taxon>Ecdysozoa</taxon>
        <taxon>Arthropoda</taxon>
        <taxon>Chelicerata</taxon>
        <taxon>Arachnida</taxon>
        <taxon>Araneae</taxon>
        <taxon>Araneomorphae</taxon>
        <taxon>Entelegynae</taxon>
        <taxon>Araneoidea</taxon>
        <taxon>Nephilidae</taxon>
        <taxon>Trichonephila</taxon>
    </lineage>
</organism>
<feature type="compositionally biased region" description="Polar residues" evidence="1">
    <location>
        <begin position="34"/>
        <end position="48"/>
    </location>
</feature>
<accession>A0A8X6KU60</accession>
<dbReference type="AlphaFoldDB" id="A0A8X6KU60"/>
<reference evidence="2" key="1">
    <citation type="submission" date="2020-07" db="EMBL/GenBank/DDBJ databases">
        <title>Multicomponent nature underlies the extraordinary mechanical properties of spider dragline silk.</title>
        <authorList>
            <person name="Kono N."/>
            <person name="Nakamura H."/>
            <person name="Mori M."/>
            <person name="Yoshida Y."/>
            <person name="Ohtoshi R."/>
            <person name="Malay A.D."/>
            <person name="Moran D.A.P."/>
            <person name="Tomita M."/>
            <person name="Numata K."/>
            <person name="Arakawa K."/>
        </authorList>
    </citation>
    <scope>NUCLEOTIDE SEQUENCE</scope>
</reference>
<dbReference type="OrthoDB" id="6437160at2759"/>
<evidence type="ECO:0000256" key="1">
    <source>
        <dbReference type="SAM" id="MobiDB-lite"/>
    </source>
</evidence>
<protein>
    <submittedName>
        <fullName evidence="2">Uncharacterized protein</fullName>
    </submittedName>
</protein>
<sequence>MEGRKRKHDSGTETSSSKRSRPSTDRTDTVPVISWTQNLEDPTPSTSEGIRHRIQKFVGGKKEETEMFDDNGTDNSSTDPRAEVEASGRGTHGIR</sequence>
<dbReference type="EMBL" id="BMAO01002926">
    <property type="protein sequence ID" value="GFQ84426.1"/>
    <property type="molecule type" value="Genomic_DNA"/>
</dbReference>
<gene>
    <name evidence="2" type="ORF">TNCT_392051</name>
</gene>
<dbReference type="Proteomes" id="UP000887116">
    <property type="component" value="Unassembled WGS sequence"/>
</dbReference>
<name>A0A8X6KU60_TRICU</name>
<evidence type="ECO:0000313" key="3">
    <source>
        <dbReference type="Proteomes" id="UP000887116"/>
    </source>
</evidence>
<proteinExistence type="predicted"/>
<evidence type="ECO:0000313" key="2">
    <source>
        <dbReference type="EMBL" id="GFQ84426.1"/>
    </source>
</evidence>
<keyword evidence="3" id="KW-1185">Reference proteome</keyword>
<comment type="caution">
    <text evidence="2">The sequence shown here is derived from an EMBL/GenBank/DDBJ whole genome shotgun (WGS) entry which is preliminary data.</text>
</comment>
<feature type="region of interest" description="Disordered" evidence="1">
    <location>
        <begin position="1"/>
        <end position="95"/>
    </location>
</feature>